<dbReference type="EMBL" id="CAXKWB010022026">
    <property type="protein sequence ID" value="CAL4124068.1"/>
    <property type="molecule type" value="Genomic_DNA"/>
</dbReference>
<feature type="chain" id="PRO_5043606974" evidence="2">
    <location>
        <begin position="21"/>
        <end position="122"/>
    </location>
</feature>
<comment type="caution">
    <text evidence="3">The sequence shown here is derived from an EMBL/GenBank/DDBJ whole genome shotgun (WGS) entry which is preliminary data.</text>
</comment>
<protein>
    <submittedName>
        <fullName evidence="3">Uncharacterized protein</fullName>
    </submittedName>
</protein>
<evidence type="ECO:0000256" key="2">
    <source>
        <dbReference type="SAM" id="SignalP"/>
    </source>
</evidence>
<keyword evidence="1" id="KW-0812">Transmembrane</keyword>
<evidence type="ECO:0000313" key="3">
    <source>
        <dbReference type="EMBL" id="CAL4124068.1"/>
    </source>
</evidence>
<evidence type="ECO:0000256" key="1">
    <source>
        <dbReference type="SAM" id="Phobius"/>
    </source>
</evidence>
<dbReference type="AlphaFoldDB" id="A0AAV2RHG1"/>
<keyword evidence="2" id="KW-0732">Signal</keyword>
<sequence>SMHALVYLSVLLCLASAASAFPIEEESPFEGRFIGFNSSGAAYINSTTIGYGLLILVPIVLVVGLLVATEVVDLDNLFGRRSDQFNKQPYYDQEYYYQYAQRSMETLSPILEMLAEAYNKWE</sequence>
<feature type="non-terminal residue" evidence="3">
    <location>
        <position position="1"/>
    </location>
</feature>
<keyword evidence="4" id="KW-1185">Reference proteome</keyword>
<dbReference type="Proteomes" id="UP001497623">
    <property type="component" value="Unassembled WGS sequence"/>
</dbReference>
<reference evidence="3 4" key="1">
    <citation type="submission" date="2024-05" db="EMBL/GenBank/DDBJ databases">
        <authorList>
            <person name="Wallberg A."/>
        </authorList>
    </citation>
    <scope>NUCLEOTIDE SEQUENCE [LARGE SCALE GENOMIC DNA]</scope>
</reference>
<keyword evidence="1" id="KW-1133">Transmembrane helix</keyword>
<organism evidence="3 4">
    <name type="scientific">Meganyctiphanes norvegica</name>
    <name type="common">Northern krill</name>
    <name type="synonym">Thysanopoda norvegica</name>
    <dbReference type="NCBI Taxonomy" id="48144"/>
    <lineage>
        <taxon>Eukaryota</taxon>
        <taxon>Metazoa</taxon>
        <taxon>Ecdysozoa</taxon>
        <taxon>Arthropoda</taxon>
        <taxon>Crustacea</taxon>
        <taxon>Multicrustacea</taxon>
        <taxon>Malacostraca</taxon>
        <taxon>Eumalacostraca</taxon>
        <taxon>Eucarida</taxon>
        <taxon>Euphausiacea</taxon>
        <taxon>Euphausiidae</taxon>
        <taxon>Meganyctiphanes</taxon>
    </lineage>
</organism>
<feature type="signal peptide" evidence="2">
    <location>
        <begin position="1"/>
        <end position="20"/>
    </location>
</feature>
<proteinExistence type="predicted"/>
<name>A0AAV2RHG1_MEGNR</name>
<evidence type="ECO:0000313" key="4">
    <source>
        <dbReference type="Proteomes" id="UP001497623"/>
    </source>
</evidence>
<accession>A0AAV2RHG1</accession>
<keyword evidence="1" id="KW-0472">Membrane</keyword>
<feature type="transmembrane region" description="Helical" evidence="1">
    <location>
        <begin position="49"/>
        <end position="72"/>
    </location>
</feature>
<gene>
    <name evidence="3" type="ORF">MNOR_LOCUS24210</name>
</gene>